<protein>
    <submittedName>
        <fullName evidence="1">Uncharacterized protein</fullName>
    </submittedName>
</protein>
<dbReference type="AlphaFoldDB" id="A0A2P2NFU1"/>
<reference evidence="1" key="1">
    <citation type="submission" date="2018-02" db="EMBL/GenBank/DDBJ databases">
        <title>Rhizophora mucronata_Transcriptome.</title>
        <authorList>
            <person name="Meera S.P."/>
            <person name="Sreeshan A."/>
            <person name="Augustine A."/>
        </authorList>
    </citation>
    <scope>NUCLEOTIDE SEQUENCE</scope>
    <source>
        <tissue evidence="1">Leaf</tissue>
    </source>
</reference>
<proteinExistence type="predicted"/>
<accession>A0A2P2NFU1</accession>
<name>A0A2P2NFU1_RHIMU</name>
<organism evidence="1">
    <name type="scientific">Rhizophora mucronata</name>
    <name type="common">Asiatic mangrove</name>
    <dbReference type="NCBI Taxonomy" id="61149"/>
    <lineage>
        <taxon>Eukaryota</taxon>
        <taxon>Viridiplantae</taxon>
        <taxon>Streptophyta</taxon>
        <taxon>Embryophyta</taxon>
        <taxon>Tracheophyta</taxon>
        <taxon>Spermatophyta</taxon>
        <taxon>Magnoliopsida</taxon>
        <taxon>eudicotyledons</taxon>
        <taxon>Gunneridae</taxon>
        <taxon>Pentapetalae</taxon>
        <taxon>rosids</taxon>
        <taxon>fabids</taxon>
        <taxon>Malpighiales</taxon>
        <taxon>Rhizophoraceae</taxon>
        <taxon>Rhizophora</taxon>
    </lineage>
</organism>
<sequence>MELISSMSGTSDLITGWILLHTE</sequence>
<dbReference type="EMBL" id="GGEC01060848">
    <property type="protein sequence ID" value="MBX41332.1"/>
    <property type="molecule type" value="Transcribed_RNA"/>
</dbReference>
<evidence type="ECO:0000313" key="1">
    <source>
        <dbReference type="EMBL" id="MBX41332.1"/>
    </source>
</evidence>